<dbReference type="PANTHER" id="PTHR37418">
    <property type="entry name" value="3-KETO-5-AMINOHEXANOATE CLEAVAGE ENZYME-RELATED"/>
    <property type="match status" value="1"/>
</dbReference>
<accession>A0ABS8CCN9</accession>
<dbReference type="EMBL" id="JACDXW010000004">
    <property type="protein sequence ID" value="MCB5363792.1"/>
    <property type="molecule type" value="Genomic_DNA"/>
</dbReference>
<evidence type="ECO:0000256" key="2">
    <source>
        <dbReference type="ARBA" id="ARBA00022679"/>
    </source>
</evidence>
<evidence type="ECO:0000313" key="6">
    <source>
        <dbReference type="Proteomes" id="UP000776983"/>
    </source>
</evidence>
<dbReference type="InterPro" id="IPR008567">
    <property type="entry name" value="BKACE"/>
</dbReference>
<gene>
    <name evidence="5" type="ORF">H0484_08530</name>
</gene>
<keyword evidence="3" id="KW-0479">Metal-binding</keyword>
<keyword evidence="2" id="KW-0808">Transferase</keyword>
<evidence type="ECO:0000256" key="4">
    <source>
        <dbReference type="ARBA" id="ARBA00022833"/>
    </source>
</evidence>
<proteinExistence type="predicted"/>
<sequence>MSTNKVIITVAPTGGMASKKQNPNLPTQPQEIADDVHRCYNAGASVVAVHARREDDQATCDPAVYTRINRLIRDKCDIVLNNSTGGGINGDMVHQVGNTEYWEIRWEERLKGLEGEGVEMCTLDAQSIFASFGGKEIMVATMPSRIRQLARMMQERGIKPEWEVFGLADIVQDVSRVIAEGLDTAPHFINIVLGVNAFQGALPYTPRLLQTMVDHLPPKSIFNVSAIGAAQLPAAMNSLLLGGHVRVGLEDNLYYRQGELASNVQLVERLVRMVRELGYEPATATEAREIMGLRPLAS</sequence>
<dbReference type="InterPro" id="IPR013785">
    <property type="entry name" value="Aldolase_TIM"/>
</dbReference>
<keyword evidence="4" id="KW-0862">Zinc</keyword>
<dbReference type="RefSeq" id="WP_226954162.1">
    <property type="nucleotide sequence ID" value="NZ_JACDXW010000004.1"/>
</dbReference>
<protein>
    <submittedName>
        <fullName evidence="5">3-keto-5-aminohexanoate cleavage protein</fullName>
    </submittedName>
</protein>
<dbReference type="Pfam" id="PF05853">
    <property type="entry name" value="BKACE"/>
    <property type="match status" value="1"/>
</dbReference>
<evidence type="ECO:0000256" key="1">
    <source>
        <dbReference type="ARBA" id="ARBA00001947"/>
    </source>
</evidence>
<comment type="caution">
    <text evidence="5">The sequence shown here is derived from an EMBL/GenBank/DDBJ whole genome shotgun (WGS) entry which is preliminary data.</text>
</comment>
<keyword evidence="6" id="KW-1185">Reference proteome</keyword>
<dbReference type="PANTHER" id="PTHR37418:SF2">
    <property type="entry name" value="3-KETO-5-AMINOHEXANOATE CLEAVAGE ENZYME"/>
    <property type="match status" value="1"/>
</dbReference>
<organism evidence="5 6">
    <name type="scientific">Mesopusillimonas faecipullorum</name>
    <dbReference type="NCBI Taxonomy" id="2755040"/>
    <lineage>
        <taxon>Bacteria</taxon>
        <taxon>Pseudomonadati</taxon>
        <taxon>Pseudomonadota</taxon>
        <taxon>Betaproteobacteria</taxon>
        <taxon>Burkholderiales</taxon>
        <taxon>Alcaligenaceae</taxon>
        <taxon>Mesopusillimonas</taxon>
    </lineage>
</organism>
<comment type="cofactor">
    <cofactor evidence="1">
        <name>Zn(2+)</name>
        <dbReference type="ChEBI" id="CHEBI:29105"/>
    </cofactor>
</comment>
<name>A0ABS8CCN9_9BURK</name>
<dbReference type="Proteomes" id="UP000776983">
    <property type="component" value="Unassembled WGS sequence"/>
</dbReference>
<reference evidence="5 6" key="1">
    <citation type="submission" date="2020-07" db="EMBL/GenBank/DDBJ databases">
        <title>Pusillimonas sp. nov., isolated from poultry manure in Taiwan.</title>
        <authorList>
            <person name="Lin S.-Y."/>
            <person name="Tang Y.-S."/>
            <person name="Young C.-C."/>
        </authorList>
    </citation>
    <scope>NUCLEOTIDE SEQUENCE [LARGE SCALE GENOMIC DNA]</scope>
    <source>
        <strain evidence="5 6">CC-YST705</strain>
    </source>
</reference>
<dbReference type="Gene3D" id="3.20.20.70">
    <property type="entry name" value="Aldolase class I"/>
    <property type="match status" value="1"/>
</dbReference>
<evidence type="ECO:0000256" key="3">
    <source>
        <dbReference type="ARBA" id="ARBA00022723"/>
    </source>
</evidence>
<evidence type="ECO:0000313" key="5">
    <source>
        <dbReference type="EMBL" id="MCB5363792.1"/>
    </source>
</evidence>